<evidence type="ECO:0000256" key="3">
    <source>
        <dbReference type="PIRSR" id="PIRSR002825-1"/>
    </source>
</evidence>
<comment type="caution">
    <text evidence="4">The sequence shown here is derived from an EMBL/GenBank/DDBJ whole genome shotgun (WGS) entry which is preliminary data.</text>
</comment>
<comment type="similarity">
    <text evidence="1">Belongs to the bacterial solute-binding protein 1 family.</text>
</comment>
<sequence>MQSQGLGCSPVTDKKTVIPADLSSSRKRGPISPSLLLLAFLLSAVPAAALAEDVVVYSARNEHLIRPLFDAYTAETGVKVTFVTDKEGPLLERLKSEGKHTRADLLITVDAGNLWRAAEEGLLRPVSSPVLKKNLPAHLCDPRNRWFGLSLRARTIVYSTERVDPETLTTYKALGDPRWKGRLLLRTSNKVYNQSLVAMLIAEHGTPKAEQVVRAWVNNLAAPPFANDDQVMEAIAAGQGDVGLVNTYYFGRLMQKKPDLKLALFWPNQSGSGVHVNVSGAGVTRHAPHPAAAIRLLEWLSSPKAQNLFADSNLEYPANPAVQAHPDVAAWGKFKQNPINVNRAGELQAEAIKLMDRAGYR</sequence>
<dbReference type="SUPFAM" id="SSF53850">
    <property type="entry name" value="Periplasmic binding protein-like II"/>
    <property type="match status" value="1"/>
</dbReference>
<name>A0A932FX77_UNCTE</name>
<evidence type="ECO:0000256" key="2">
    <source>
        <dbReference type="ARBA" id="ARBA00022729"/>
    </source>
</evidence>
<gene>
    <name evidence="4" type="ORF">HYY20_09370</name>
</gene>
<protein>
    <submittedName>
        <fullName evidence="4">Extracellular solute-binding protein</fullName>
    </submittedName>
</protein>
<feature type="binding site" evidence="3">
    <location>
        <position position="248"/>
    </location>
    <ligand>
        <name>Fe cation</name>
        <dbReference type="ChEBI" id="CHEBI:24875"/>
    </ligand>
</feature>
<reference evidence="4" key="1">
    <citation type="submission" date="2020-07" db="EMBL/GenBank/DDBJ databases">
        <title>Huge and variable diversity of episymbiotic CPR bacteria and DPANN archaea in groundwater ecosystems.</title>
        <authorList>
            <person name="He C.Y."/>
            <person name="Keren R."/>
            <person name="Whittaker M."/>
            <person name="Farag I.F."/>
            <person name="Doudna J."/>
            <person name="Cate J.H.D."/>
            <person name="Banfield J.F."/>
        </authorList>
    </citation>
    <scope>NUCLEOTIDE SEQUENCE</scope>
    <source>
        <strain evidence="4">NC_groundwater_672_Ag_B-0.1um_62_36</strain>
    </source>
</reference>
<evidence type="ECO:0000313" key="5">
    <source>
        <dbReference type="Proteomes" id="UP000769766"/>
    </source>
</evidence>
<dbReference type="Gene3D" id="3.40.190.10">
    <property type="entry name" value="Periplasmic binding protein-like II"/>
    <property type="match status" value="2"/>
</dbReference>
<dbReference type="InterPro" id="IPR026045">
    <property type="entry name" value="Ferric-bd"/>
</dbReference>
<dbReference type="AlphaFoldDB" id="A0A932FX77"/>
<dbReference type="Proteomes" id="UP000769766">
    <property type="component" value="Unassembled WGS sequence"/>
</dbReference>
<keyword evidence="2" id="KW-0732">Signal</keyword>
<dbReference type="GO" id="GO:0046872">
    <property type="term" value="F:metal ion binding"/>
    <property type="evidence" value="ECO:0007669"/>
    <property type="project" value="UniProtKB-KW"/>
</dbReference>
<dbReference type="EMBL" id="JACPRF010000282">
    <property type="protein sequence ID" value="MBI2877077.1"/>
    <property type="molecule type" value="Genomic_DNA"/>
</dbReference>
<dbReference type="Pfam" id="PF13343">
    <property type="entry name" value="SBP_bac_6"/>
    <property type="match status" value="1"/>
</dbReference>
<evidence type="ECO:0000256" key="1">
    <source>
        <dbReference type="ARBA" id="ARBA00008520"/>
    </source>
</evidence>
<proteinExistence type="inferred from homology"/>
<evidence type="ECO:0000313" key="4">
    <source>
        <dbReference type="EMBL" id="MBI2877077.1"/>
    </source>
</evidence>
<dbReference type="PIRSF" id="PIRSF002825">
    <property type="entry name" value="CfbpA"/>
    <property type="match status" value="1"/>
</dbReference>
<dbReference type="PANTHER" id="PTHR30006">
    <property type="entry name" value="THIAMINE-BINDING PERIPLASMIC PROTEIN-RELATED"/>
    <property type="match status" value="1"/>
</dbReference>
<organism evidence="4 5">
    <name type="scientific">Tectimicrobiota bacterium</name>
    <dbReference type="NCBI Taxonomy" id="2528274"/>
    <lineage>
        <taxon>Bacteria</taxon>
        <taxon>Pseudomonadati</taxon>
        <taxon>Nitrospinota/Tectimicrobiota group</taxon>
        <taxon>Candidatus Tectimicrobiota</taxon>
    </lineage>
</organism>
<accession>A0A932FX77</accession>
<feature type="binding site" evidence="3">
    <location>
        <position position="249"/>
    </location>
    <ligand>
        <name>Fe cation</name>
        <dbReference type="ChEBI" id="CHEBI:24875"/>
    </ligand>
</feature>
<keyword evidence="3" id="KW-0479">Metal-binding</keyword>
<dbReference type="PANTHER" id="PTHR30006:SF15">
    <property type="entry name" value="IRON-UTILIZATION PERIPLASMIC PROTEIN"/>
    <property type="match status" value="1"/>
</dbReference>
<keyword evidence="3" id="KW-0408">Iron</keyword>
<dbReference type="GO" id="GO:0030288">
    <property type="term" value="C:outer membrane-bounded periplasmic space"/>
    <property type="evidence" value="ECO:0007669"/>
    <property type="project" value="TreeGrafter"/>
</dbReference>